<protein>
    <submittedName>
        <fullName evidence="1">Uncharacterized protein</fullName>
    </submittedName>
</protein>
<dbReference type="PANTHER" id="PTHR47481">
    <property type="match status" value="1"/>
</dbReference>
<evidence type="ECO:0000313" key="1">
    <source>
        <dbReference type="EMBL" id="KAK3741131.1"/>
    </source>
</evidence>
<evidence type="ECO:0000313" key="2">
    <source>
        <dbReference type="Proteomes" id="UP001283361"/>
    </source>
</evidence>
<dbReference type="Proteomes" id="UP001283361">
    <property type="component" value="Unassembled WGS sequence"/>
</dbReference>
<dbReference type="EMBL" id="JAWDGP010006444">
    <property type="protein sequence ID" value="KAK3741131.1"/>
    <property type="molecule type" value="Genomic_DNA"/>
</dbReference>
<gene>
    <name evidence="1" type="ORF">RRG08_042498</name>
</gene>
<comment type="caution">
    <text evidence="1">The sequence shown here is derived from an EMBL/GenBank/DDBJ whole genome shotgun (WGS) entry which is preliminary data.</text>
</comment>
<dbReference type="PANTHER" id="PTHR47481:SF31">
    <property type="entry name" value="OS01G0873500 PROTEIN"/>
    <property type="match status" value="1"/>
</dbReference>
<sequence>MANHTSTGYGPSATRFNRLLFSGDETNFEQWEVKFLGYMRLQKLKDTIDAGEDVDIDEEKNAEAYAELIQFLDDKSLSLVMRDAADDGRKALQILREHYAGSSTPRIISLYTELTSLIKRREESVTEYVLRAETAAAALRNAGETVSDSLVIAMIVKGLPDCFQSFVAVITQSEKKQSISEFKVALRSFEETEKSRHK</sequence>
<dbReference type="Pfam" id="PF14223">
    <property type="entry name" value="Retrotran_gag_2"/>
    <property type="match status" value="1"/>
</dbReference>
<organism evidence="1 2">
    <name type="scientific">Elysia crispata</name>
    <name type="common">lettuce slug</name>
    <dbReference type="NCBI Taxonomy" id="231223"/>
    <lineage>
        <taxon>Eukaryota</taxon>
        <taxon>Metazoa</taxon>
        <taxon>Spiralia</taxon>
        <taxon>Lophotrochozoa</taxon>
        <taxon>Mollusca</taxon>
        <taxon>Gastropoda</taxon>
        <taxon>Heterobranchia</taxon>
        <taxon>Euthyneura</taxon>
        <taxon>Panpulmonata</taxon>
        <taxon>Sacoglossa</taxon>
        <taxon>Placobranchoidea</taxon>
        <taxon>Plakobranchidae</taxon>
        <taxon>Elysia</taxon>
    </lineage>
</organism>
<proteinExistence type="predicted"/>
<keyword evidence="2" id="KW-1185">Reference proteome</keyword>
<accession>A0AAE0YD13</accession>
<reference evidence="1" key="1">
    <citation type="journal article" date="2023" name="G3 (Bethesda)">
        <title>A reference genome for the long-term kleptoplast-retaining sea slug Elysia crispata morphotype clarki.</title>
        <authorList>
            <person name="Eastman K.E."/>
            <person name="Pendleton A.L."/>
            <person name="Shaikh M.A."/>
            <person name="Suttiyut T."/>
            <person name="Ogas R."/>
            <person name="Tomko P."/>
            <person name="Gavelis G."/>
            <person name="Widhalm J.R."/>
            <person name="Wisecaver J.H."/>
        </authorList>
    </citation>
    <scope>NUCLEOTIDE SEQUENCE</scope>
    <source>
        <strain evidence="1">ECLA1</strain>
    </source>
</reference>
<name>A0AAE0YD13_9GAST</name>
<dbReference type="AlphaFoldDB" id="A0AAE0YD13"/>